<evidence type="ECO:0000313" key="3">
    <source>
        <dbReference type="EMBL" id="CAK0801169.1"/>
    </source>
</evidence>
<feature type="domain" description="YHYH" evidence="2">
    <location>
        <begin position="90"/>
        <end position="228"/>
    </location>
</feature>
<evidence type="ECO:0000259" key="2">
    <source>
        <dbReference type="Pfam" id="PF14240"/>
    </source>
</evidence>
<comment type="caution">
    <text evidence="3">The sequence shown here is derived from an EMBL/GenBank/DDBJ whole genome shotgun (WGS) entry which is preliminary data.</text>
</comment>
<accession>A0ABN9QD38</accession>
<name>A0ABN9QD38_9DINO</name>
<organism evidence="3 4">
    <name type="scientific">Prorocentrum cordatum</name>
    <dbReference type="NCBI Taxonomy" id="2364126"/>
    <lineage>
        <taxon>Eukaryota</taxon>
        <taxon>Sar</taxon>
        <taxon>Alveolata</taxon>
        <taxon>Dinophyceae</taxon>
        <taxon>Prorocentrales</taxon>
        <taxon>Prorocentraceae</taxon>
        <taxon>Prorocentrum</taxon>
    </lineage>
</organism>
<feature type="signal peptide" evidence="1">
    <location>
        <begin position="1"/>
        <end position="20"/>
    </location>
</feature>
<dbReference type="Pfam" id="PF14240">
    <property type="entry name" value="YHYH"/>
    <property type="match status" value="1"/>
</dbReference>
<keyword evidence="1" id="KW-0732">Signal</keyword>
<reference evidence="3" key="1">
    <citation type="submission" date="2023-10" db="EMBL/GenBank/DDBJ databases">
        <authorList>
            <person name="Chen Y."/>
            <person name="Shah S."/>
            <person name="Dougan E. K."/>
            <person name="Thang M."/>
            <person name="Chan C."/>
        </authorList>
    </citation>
    <scope>NUCLEOTIDE SEQUENCE [LARGE SCALE GENOMIC DNA]</scope>
</reference>
<protein>
    <recommendedName>
        <fullName evidence="2">YHYH domain-containing protein</fullName>
    </recommendedName>
</protein>
<dbReference type="EMBL" id="CAUYUJ010002525">
    <property type="protein sequence ID" value="CAK0801169.1"/>
    <property type="molecule type" value="Genomic_DNA"/>
</dbReference>
<sequence length="374" mass="38479">MAAVAIPVSVVAVLAWRGEAVDCAVDGTDYSYTESVFGSTRTVVTNHCPNHPIYDLNPHTAVNADRTYRIPASPTFVGSVTDSSVSSAHIDLSAKGGEVGVFYNAAMLYSPYGGPRHGTVTGWQTSATYAEGNTFDPCGGHGSSASSPSYHVHVPPSCLLNQLGQTDSSHSPHLGWAFDGFPIYGPRGPNGTMMQTCTVTGGTYGTDVCTDDCGGYYSADGTIDDFVYRYYTLGQYNDGTSCDAPGCSSPTSEYFPNTPMCFRGCCPSGVSCHRSIASCPSSGTLDGVTSDYVASVPTVNGLSVAGGLPLNTAACDYDDIACGSCSECGWGRNKCGVNGASTGTCVGVDDASGAPPWSIRGLGALALTTLAASS</sequence>
<keyword evidence="4" id="KW-1185">Reference proteome</keyword>
<gene>
    <name evidence="3" type="ORF">PCOR1329_LOCUS9127</name>
</gene>
<proteinExistence type="predicted"/>
<dbReference type="Proteomes" id="UP001189429">
    <property type="component" value="Unassembled WGS sequence"/>
</dbReference>
<feature type="chain" id="PRO_5045596315" description="YHYH domain-containing protein" evidence="1">
    <location>
        <begin position="21"/>
        <end position="374"/>
    </location>
</feature>
<dbReference type="InterPro" id="IPR025924">
    <property type="entry name" value="YHYH_dom"/>
</dbReference>
<evidence type="ECO:0000256" key="1">
    <source>
        <dbReference type="SAM" id="SignalP"/>
    </source>
</evidence>
<evidence type="ECO:0000313" key="4">
    <source>
        <dbReference type="Proteomes" id="UP001189429"/>
    </source>
</evidence>